<dbReference type="RefSeq" id="WP_386802285.1">
    <property type="nucleotide sequence ID" value="NZ_JBHTMU010000009.1"/>
</dbReference>
<keyword evidence="1" id="KW-0732">Signal</keyword>
<keyword evidence="3" id="KW-1185">Reference proteome</keyword>
<reference evidence="3" key="1">
    <citation type="journal article" date="2019" name="Int. J. Syst. Evol. Microbiol.">
        <title>The Global Catalogue of Microorganisms (GCM) 10K type strain sequencing project: providing services to taxonomists for standard genome sequencing and annotation.</title>
        <authorList>
            <consortium name="The Broad Institute Genomics Platform"/>
            <consortium name="The Broad Institute Genome Sequencing Center for Infectious Disease"/>
            <person name="Wu L."/>
            <person name="Ma J."/>
        </authorList>
    </citation>
    <scope>NUCLEOTIDE SEQUENCE [LARGE SCALE GENOMIC DNA]</scope>
    <source>
        <strain evidence="3">CCUG 62953</strain>
    </source>
</reference>
<evidence type="ECO:0000313" key="3">
    <source>
        <dbReference type="Proteomes" id="UP001597135"/>
    </source>
</evidence>
<dbReference type="InterPro" id="IPR010344">
    <property type="entry name" value="YbjH"/>
</dbReference>
<evidence type="ECO:0000313" key="2">
    <source>
        <dbReference type="EMBL" id="MFD1342224.1"/>
    </source>
</evidence>
<dbReference type="Pfam" id="PF06082">
    <property type="entry name" value="YjbH"/>
    <property type="match status" value="1"/>
</dbReference>
<feature type="signal peptide" evidence="1">
    <location>
        <begin position="1"/>
        <end position="23"/>
    </location>
</feature>
<accession>A0ABW3ZGG2</accession>
<sequence length="732" mass="79316">MADSTLRAASAGLLAGVAGLALAAGLVAAERVLAQESEPPTEISQPIPTVPIHNTYGVPGLIDMPVATQSPDATLSTTVATFGGVTRSTLTFQITPRISGSFRYSRLSDADLQGVNSDDTYYDRSFDVRFLLLKESRWLPDLTLGLQDIAGTGLSGAEYVVATKEVLPGLRVTGGLGWGRLGTEDPFTSTGERPNQLIDTGGQLNTDRYFRGDVAGFGGVSYDVNERLRLAVEYSSDAYLLETRRAGEERSSPWNYGIDYRFRNGTQLSLFQINGTETGVKLSLPLNPKIAPVPGGSGAGPLPVRPRSQSDIADLGWTTDPSGTATRRKALADALDEQGITLEGLEVGPRRAVARIVNRRYHAVSEAVGRTTRTMTRVLPGSVETLVVVPVENGIPASAISLSRRDLEAHEFDAAALMFPKTRFSDAAGLAPAPFDDAYPSFDWGLSPFASYSAFDPDDPFRVDFGLRLSGDYRITPGLSLSGAVSTRLAGNIGESNRRNNTQLPAVRTDFKNYAENRGPVLDRLTLQHVAHPVKDIYSRVTVGYLERMYAGASAELLWKPVTSRLALGAEVNYVRKRDYDGGLGLTDNITTNDIDAIEREIPNLNGHLSAYYKLGSGFHAQVDAGRYLAGDYGATLSLKREFANGWKIGAFATKTDVSSEQFGEGSFDKGVTLEIPLNWVLGEPTRSSSSFTVRPVTRDGGARLRVQDRLYESVRDAHQPEAAESWGRFWR</sequence>
<name>A0ABW3ZGG2_9RHOB</name>
<gene>
    <name evidence="2" type="ORF">ACFQ4E_07325</name>
</gene>
<evidence type="ECO:0000256" key="1">
    <source>
        <dbReference type="SAM" id="SignalP"/>
    </source>
</evidence>
<dbReference type="Proteomes" id="UP001597135">
    <property type="component" value="Unassembled WGS sequence"/>
</dbReference>
<dbReference type="EMBL" id="JBHTMU010000009">
    <property type="protein sequence ID" value="MFD1342224.1"/>
    <property type="molecule type" value="Genomic_DNA"/>
</dbReference>
<comment type="caution">
    <text evidence="2">The sequence shown here is derived from an EMBL/GenBank/DDBJ whole genome shotgun (WGS) entry which is preliminary data.</text>
</comment>
<protein>
    <submittedName>
        <fullName evidence="2">YjbH domain-containing protein</fullName>
    </submittedName>
</protein>
<proteinExistence type="predicted"/>
<feature type="chain" id="PRO_5045418895" evidence="1">
    <location>
        <begin position="24"/>
        <end position="732"/>
    </location>
</feature>
<organism evidence="2 3">
    <name type="scientific">Litorisediminicola beolgyonensis</name>
    <dbReference type="NCBI Taxonomy" id="1173614"/>
    <lineage>
        <taxon>Bacteria</taxon>
        <taxon>Pseudomonadati</taxon>
        <taxon>Pseudomonadota</taxon>
        <taxon>Alphaproteobacteria</taxon>
        <taxon>Rhodobacterales</taxon>
        <taxon>Paracoccaceae</taxon>
        <taxon>Litorisediminicola</taxon>
    </lineage>
</organism>